<dbReference type="AlphaFoldDB" id="A0A9P6NKC1"/>
<proteinExistence type="predicted"/>
<protein>
    <recommendedName>
        <fullName evidence="1">Retrovirus-related Pol polyprotein from transposon TNT 1-94-like beta-barrel domain-containing protein</fullName>
    </recommendedName>
</protein>
<comment type="caution">
    <text evidence="2">The sequence shown here is derived from an EMBL/GenBank/DDBJ whole genome shotgun (WGS) entry which is preliminary data.</text>
</comment>
<accession>A0A9P6NKC1</accession>
<organism evidence="2 3">
    <name type="scientific">Cronartium quercuum f. sp. fusiforme G11</name>
    <dbReference type="NCBI Taxonomy" id="708437"/>
    <lineage>
        <taxon>Eukaryota</taxon>
        <taxon>Fungi</taxon>
        <taxon>Dikarya</taxon>
        <taxon>Basidiomycota</taxon>
        <taxon>Pucciniomycotina</taxon>
        <taxon>Pucciniomycetes</taxon>
        <taxon>Pucciniales</taxon>
        <taxon>Coleosporiaceae</taxon>
        <taxon>Cronartium</taxon>
    </lineage>
</organism>
<evidence type="ECO:0000313" key="3">
    <source>
        <dbReference type="Proteomes" id="UP000886653"/>
    </source>
</evidence>
<sequence>MSNDVAQGNATSKLTILKKGSFIRWKRHLLNHLTARELDQYILKVVPIPEETDVEARCKYRRERARVMEIIENSVDSENQQWIGITSDPKVVYNELCAQHGSSDRILTASIISQITAAKLQPGQTLSNFLNHVQGLHNTDCHRQASGTPILDKPSQKSNYTPTTNALISRLQDGNEDVKEKQLAHLVIYENESAYISYSDSEPLEHTIIADCAATKHMSGDRSLFMKLSPIAPIKITGAFGLGQPATHIGTMIVPGYQAGSNISVNIMIPNTLYCESLPVTLLSLHQLAEEGCNFHGDLDSLIIDGLPGKSSIRAIKNFSSRLWEIKDI</sequence>
<feature type="domain" description="Retrovirus-related Pol polyprotein from transposon TNT 1-94-like beta-barrel" evidence="1">
    <location>
        <begin position="209"/>
        <end position="293"/>
    </location>
</feature>
<gene>
    <name evidence="2" type="ORF">CROQUDRAFT_93610</name>
</gene>
<dbReference type="Pfam" id="PF22936">
    <property type="entry name" value="Pol_BBD"/>
    <property type="match status" value="1"/>
</dbReference>
<dbReference type="EMBL" id="MU167273">
    <property type="protein sequence ID" value="KAG0145623.1"/>
    <property type="molecule type" value="Genomic_DNA"/>
</dbReference>
<name>A0A9P6NKC1_9BASI</name>
<reference evidence="2" key="1">
    <citation type="submission" date="2013-11" db="EMBL/GenBank/DDBJ databases">
        <title>Genome sequence of the fusiform rust pathogen reveals effectors for host alternation and coevolution with pine.</title>
        <authorList>
            <consortium name="DOE Joint Genome Institute"/>
            <person name="Smith K."/>
            <person name="Pendleton A."/>
            <person name="Kubisiak T."/>
            <person name="Anderson C."/>
            <person name="Salamov A."/>
            <person name="Aerts A."/>
            <person name="Riley R."/>
            <person name="Clum A."/>
            <person name="Lindquist E."/>
            <person name="Ence D."/>
            <person name="Campbell M."/>
            <person name="Kronenberg Z."/>
            <person name="Feau N."/>
            <person name="Dhillon B."/>
            <person name="Hamelin R."/>
            <person name="Burleigh J."/>
            <person name="Smith J."/>
            <person name="Yandell M."/>
            <person name="Nelson C."/>
            <person name="Grigoriev I."/>
            <person name="Davis J."/>
        </authorList>
    </citation>
    <scope>NUCLEOTIDE SEQUENCE</scope>
    <source>
        <strain evidence="2">G11</strain>
    </source>
</reference>
<evidence type="ECO:0000259" key="1">
    <source>
        <dbReference type="Pfam" id="PF22936"/>
    </source>
</evidence>
<keyword evidence="3" id="KW-1185">Reference proteome</keyword>
<dbReference type="Proteomes" id="UP000886653">
    <property type="component" value="Unassembled WGS sequence"/>
</dbReference>
<evidence type="ECO:0000313" key="2">
    <source>
        <dbReference type="EMBL" id="KAG0145623.1"/>
    </source>
</evidence>
<dbReference type="InterPro" id="IPR054722">
    <property type="entry name" value="PolX-like_BBD"/>
</dbReference>